<proteinExistence type="predicted"/>
<evidence type="ECO:0000313" key="2">
    <source>
        <dbReference type="EMBL" id="KAF7842094.1"/>
    </source>
</evidence>
<sequence length="65" mass="7436">MPHHQLNDQINVLSEEHIVNKVEDIMEVEIHVIDVPPLSDPKEQDEKPVVSDDDEEDKERAIAAL</sequence>
<reference evidence="2" key="1">
    <citation type="submission" date="2020-09" db="EMBL/GenBank/DDBJ databases">
        <title>Genome-Enabled Discovery of Anthraquinone Biosynthesis in Senna tora.</title>
        <authorList>
            <person name="Kang S.-H."/>
            <person name="Pandey R.P."/>
            <person name="Lee C.-M."/>
            <person name="Sim J.-S."/>
            <person name="Jeong J.-T."/>
            <person name="Choi B.-S."/>
            <person name="Jung M."/>
            <person name="Ginzburg D."/>
            <person name="Zhao K."/>
            <person name="Won S.Y."/>
            <person name="Oh T.-J."/>
            <person name="Yu Y."/>
            <person name="Kim N.-H."/>
            <person name="Lee O.R."/>
            <person name="Lee T.-H."/>
            <person name="Bashyal P."/>
            <person name="Kim T.-S."/>
            <person name="Lee W.-H."/>
            <person name="Kawkins C."/>
            <person name="Kim C.-K."/>
            <person name="Kim J.S."/>
            <person name="Ahn B.O."/>
            <person name="Rhee S.Y."/>
            <person name="Sohng J.K."/>
        </authorList>
    </citation>
    <scope>NUCLEOTIDE SEQUENCE</scope>
    <source>
        <tissue evidence="2">Leaf</tissue>
    </source>
</reference>
<keyword evidence="3" id="KW-1185">Reference proteome</keyword>
<gene>
    <name evidence="2" type="ORF">G2W53_004392</name>
</gene>
<dbReference type="EMBL" id="JAAIUW010000002">
    <property type="protein sequence ID" value="KAF7842094.1"/>
    <property type="molecule type" value="Genomic_DNA"/>
</dbReference>
<evidence type="ECO:0000256" key="1">
    <source>
        <dbReference type="SAM" id="MobiDB-lite"/>
    </source>
</evidence>
<evidence type="ECO:0000313" key="3">
    <source>
        <dbReference type="Proteomes" id="UP000634136"/>
    </source>
</evidence>
<feature type="compositionally biased region" description="Basic and acidic residues" evidence="1">
    <location>
        <begin position="40"/>
        <end position="50"/>
    </location>
</feature>
<comment type="caution">
    <text evidence="2">The sequence shown here is derived from an EMBL/GenBank/DDBJ whole genome shotgun (WGS) entry which is preliminary data.</text>
</comment>
<feature type="region of interest" description="Disordered" evidence="1">
    <location>
        <begin position="36"/>
        <end position="65"/>
    </location>
</feature>
<dbReference type="AlphaFoldDB" id="A0A834XBS2"/>
<accession>A0A834XBS2</accession>
<name>A0A834XBS2_9FABA</name>
<protein>
    <submittedName>
        <fullName evidence="2">Uncharacterized protein</fullName>
    </submittedName>
</protein>
<dbReference type="Proteomes" id="UP000634136">
    <property type="component" value="Unassembled WGS sequence"/>
</dbReference>
<organism evidence="2 3">
    <name type="scientific">Senna tora</name>
    <dbReference type="NCBI Taxonomy" id="362788"/>
    <lineage>
        <taxon>Eukaryota</taxon>
        <taxon>Viridiplantae</taxon>
        <taxon>Streptophyta</taxon>
        <taxon>Embryophyta</taxon>
        <taxon>Tracheophyta</taxon>
        <taxon>Spermatophyta</taxon>
        <taxon>Magnoliopsida</taxon>
        <taxon>eudicotyledons</taxon>
        <taxon>Gunneridae</taxon>
        <taxon>Pentapetalae</taxon>
        <taxon>rosids</taxon>
        <taxon>fabids</taxon>
        <taxon>Fabales</taxon>
        <taxon>Fabaceae</taxon>
        <taxon>Caesalpinioideae</taxon>
        <taxon>Cassia clade</taxon>
        <taxon>Senna</taxon>
    </lineage>
</organism>